<dbReference type="GO" id="GO:0052689">
    <property type="term" value="F:carboxylic ester hydrolase activity"/>
    <property type="evidence" value="ECO:0007669"/>
    <property type="project" value="UniProtKB-KW"/>
</dbReference>
<dbReference type="PANTHER" id="PTHR43142">
    <property type="entry name" value="CARBOXYLIC ESTER HYDROLASE"/>
    <property type="match status" value="1"/>
</dbReference>
<evidence type="ECO:0000313" key="8">
    <source>
        <dbReference type="Proteomes" id="UP001152798"/>
    </source>
</evidence>
<dbReference type="EC" id="3.1.1.-" evidence="5"/>
<gene>
    <name evidence="7" type="ORF">NEZAVI_LOCUS13608</name>
</gene>
<feature type="domain" description="Carboxylesterase type B" evidence="6">
    <location>
        <begin position="19"/>
        <end position="522"/>
    </location>
</feature>
<protein>
    <recommendedName>
        <fullName evidence="5">Carboxylic ester hydrolase</fullName>
        <ecNumber evidence="5">3.1.1.-</ecNumber>
    </recommendedName>
</protein>
<dbReference type="InterPro" id="IPR002018">
    <property type="entry name" value="CarbesteraseB"/>
</dbReference>
<dbReference type="OrthoDB" id="6846267at2759"/>
<evidence type="ECO:0000256" key="4">
    <source>
        <dbReference type="ARBA" id="ARBA00023180"/>
    </source>
</evidence>
<dbReference type="InterPro" id="IPR029058">
    <property type="entry name" value="AB_hydrolase_fold"/>
</dbReference>
<evidence type="ECO:0000256" key="1">
    <source>
        <dbReference type="ARBA" id="ARBA00005964"/>
    </source>
</evidence>
<keyword evidence="3 5" id="KW-0378">Hydrolase</keyword>
<dbReference type="Pfam" id="PF00135">
    <property type="entry name" value="COesterase"/>
    <property type="match status" value="1"/>
</dbReference>
<keyword evidence="2" id="KW-0719">Serine esterase</keyword>
<name>A0A9P0HPZ9_NEZVI</name>
<accession>A0A9P0HPZ9</accession>
<proteinExistence type="inferred from homology"/>
<dbReference type="Gene3D" id="3.40.50.1820">
    <property type="entry name" value="alpha/beta hydrolase"/>
    <property type="match status" value="1"/>
</dbReference>
<dbReference type="PANTHER" id="PTHR43142:SF1">
    <property type="entry name" value="CARBOXYLIC ESTER HYDROLASE"/>
    <property type="match status" value="1"/>
</dbReference>
<dbReference type="SUPFAM" id="SSF53474">
    <property type="entry name" value="alpha/beta-Hydrolases"/>
    <property type="match status" value="1"/>
</dbReference>
<evidence type="ECO:0000256" key="3">
    <source>
        <dbReference type="ARBA" id="ARBA00022801"/>
    </source>
</evidence>
<dbReference type="EMBL" id="OV725082">
    <property type="protein sequence ID" value="CAH1405381.1"/>
    <property type="molecule type" value="Genomic_DNA"/>
</dbReference>
<dbReference type="Proteomes" id="UP001152798">
    <property type="component" value="Chromosome 6"/>
</dbReference>
<comment type="similarity">
    <text evidence="1 5">Belongs to the type-B carboxylesterase/lipase family.</text>
</comment>
<feature type="chain" id="PRO_5040532734" description="Carboxylic ester hydrolase" evidence="5">
    <location>
        <begin position="18"/>
        <end position="576"/>
    </location>
</feature>
<evidence type="ECO:0000256" key="2">
    <source>
        <dbReference type="ARBA" id="ARBA00022487"/>
    </source>
</evidence>
<dbReference type="AlphaFoldDB" id="A0A9P0HPZ9"/>
<evidence type="ECO:0000259" key="6">
    <source>
        <dbReference type="Pfam" id="PF00135"/>
    </source>
</evidence>
<reference evidence="7" key="1">
    <citation type="submission" date="2022-01" db="EMBL/GenBank/DDBJ databases">
        <authorList>
            <person name="King R."/>
        </authorList>
    </citation>
    <scope>NUCLEOTIDE SEQUENCE</scope>
</reference>
<evidence type="ECO:0000313" key="7">
    <source>
        <dbReference type="EMBL" id="CAH1405381.1"/>
    </source>
</evidence>
<feature type="signal peptide" evidence="5">
    <location>
        <begin position="1"/>
        <end position="17"/>
    </location>
</feature>
<sequence>MQKTGALLLLACLQASGQRPEVTIPDGTLVGIPMTTIHGRTVSAFRNIPFAAPPVGPLRFQLPQPVRPWRIPRDAGVMAPACLQYFSLFRVTGGQEDCLYLNVFTPQLPSSGSDVSLPINVYIHGGAFEFGTGAAYGPRYLLDYDMILVTINYRLGVFGFLSTEDGVIPGNMGLKDQVAALRWVQNNIAYFGGDPTQVTISGTSAGASSVHFHFLSRMSRGLYTRGICMSGTSLMPSALQKAPLFKATTVGKLMNCSFTNTQQLANCLIRAPGSELVAQESVFYKFYGTPIGPFGPVVERGGQSPFLTQLPYETLRTGEVNNGPMLFSIVTHEGIFPAAEFLANETGLNYLNDNYLEAFPSLLDYGFTVTTDNMNETSMKIREYYFGEEPISMEYNQTIIQMAGDRTITDDVETTARLQAYVRSSPIYFYRFGYRGQNSLSNIVSGTDINWGVSHGDDTLYIFNATYLLSESTPSDRAMINIMSGMWANFTITGIPSVGRSTKWLPINRATAMTGPYNYLMIYSPNSFSLNSTKTQARLLTRTQTILRDLVIWTQGTSKRVFPLKTQIQKFSRPHI</sequence>
<keyword evidence="8" id="KW-1185">Reference proteome</keyword>
<dbReference type="InterPro" id="IPR019819">
    <property type="entry name" value="Carboxylesterase_B_CS"/>
</dbReference>
<keyword evidence="4" id="KW-0325">Glycoprotein</keyword>
<evidence type="ECO:0000256" key="5">
    <source>
        <dbReference type="RuleBase" id="RU361235"/>
    </source>
</evidence>
<dbReference type="InterPro" id="IPR019826">
    <property type="entry name" value="Carboxylesterase_B_AS"/>
</dbReference>
<keyword evidence="5" id="KW-0732">Signal</keyword>
<dbReference type="PROSITE" id="PS00122">
    <property type="entry name" value="CARBOXYLESTERASE_B_1"/>
    <property type="match status" value="1"/>
</dbReference>
<organism evidence="7 8">
    <name type="scientific">Nezara viridula</name>
    <name type="common">Southern green stink bug</name>
    <name type="synonym">Cimex viridulus</name>
    <dbReference type="NCBI Taxonomy" id="85310"/>
    <lineage>
        <taxon>Eukaryota</taxon>
        <taxon>Metazoa</taxon>
        <taxon>Ecdysozoa</taxon>
        <taxon>Arthropoda</taxon>
        <taxon>Hexapoda</taxon>
        <taxon>Insecta</taxon>
        <taxon>Pterygota</taxon>
        <taxon>Neoptera</taxon>
        <taxon>Paraneoptera</taxon>
        <taxon>Hemiptera</taxon>
        <taxon>Heteroptera</taxon>
        <taxon>Panheteroptera</taxon>
        <taxon>Pentatomomorpha</taxon>
        <taxon>Pentatomoidea</taxon>
        <taxon>Pentatomidae</taxon>
        <taxon>Pentatominae</taxon>
        <taxon>Nezara</taxon>
    </lineage>
</organism>
<dbReference type="PROSITE" id="PS00941">
    <property type="entry name" value="CARBOXYLESTERASE_B_2"/>
    <property type="match status" value="1"/>
</dbReference>